<dbReference type="PANTHER" id="PTHR43861:SF1">
    <property type="entry name" value="TRANS-ACONITATE 2-METHYLTRANSFERASE"/>
    <property type="match status" value="1"/>
</dbReference>
<feature type="domain" description="Methyltransferase" evidence="1">
    <location>
        <begin position="32"/>
        <end position="128"/>
    </location>
</feature>
<accession>A0AAN7ZL96</accession>
<name>A0AAN7ZL96_9COLE</name>
<sequence length="148" mass="17058">MDKAETFIKHNSPAEREAKYAIDKLAQLIPWKDNCNILDIGCGTGNVTHYILLPVFPKSTKNVIGVDNNKSTIEYANKNYGLENKLTFQQVDVVSDSTFFENYEKTFDHIFSFSCLHFVREQETALNNQHLQNIETRGRFQLLLRGIQ</sequence>
<comment type="caution">
    <text evidence="2">The sequence shown here is derived from an EMBL/GenBank/DDBJ whole genome shotgun (WGS) entry which is preliminary data.</text>
</comment>
<proteinExistence type="predicted"/>
<dbReference type="AlphaFoldDB" id="A0AAN7ZL96"/>
<dbReference type="Gene3D" id="3.40.50.150">
    <property type="entry name" value="Vaccinia Virus protein VP39"/>
    <property type="match status" value="1"/>
</dbReference>
<reference evidence="2 3" key="1">
    <citation type="journal article" date="2024" name="Insects">
        <title>An Improved Chromosome-Level Genome Assembly of the Firefly Pyrocoelia pectoralis.</title>
        <authorList>
            <person name="Fu X."/>
            <person name="Meyer-Rochow V.B."/>
            <person name="Ballantyne L."/>
            <person name="Zhu X."/>
        </authorList>
    </citation>
    <scope>NUCLEOTIDE SEQUENCE [LARGE SCALE GENOMIC DNA]</scope>
    <source>
        <strain evidence="2">XCY_ONT2</strain>
    </source>
</reference>
<dbReference type="InterPro" id="IPR029063">
    <property type="entry name" value="SAM-dependent_MTases_sf"/>
</dbReference>
<keyword evidence="3" id="KW-1185">Reference proteome</keyword>
<dbReference type="EMBL" id="JAVRBK010000005">
    <property type="protein sequence ID" value="KAK5643448.1"/>
    <property type="molecule type" value="Genomic_DNA"/>
</dbReference>
<dbReference type="Proteomes" id="UP001329430">
    <property type="component" value="Chromosome 5"/>
</dbReference>
<dbReference type="SUPFAM" id="SSF53335">
    <property type="entry name" value="S-adenosyl-L-methionine-dependent methyltransferases"/>
    <property type="match status" value="1"/>
</dbReference>
<evidence type="ECO:0000259" key="1">
    <source>
        <dbReference type="Pfam" id="PF13847"/>
    </source>
</evidence>
<protein>
    <recommendedName>
        <fullName evidence="1">Methyltransferase domain-containing protein</fullName>
    </recommendedName>
</protein>
<dbReference type="Pfam" id="PF13847">
    <property type="entry name" value="Methyltransf_31"/>
    <property type="match status" value="1"/>
</dbReference>
<dbReference type="CDD" id="cd02440">
    <property type="entry name" value="AdoMet_MTases"/>
    <property type="match status" value="1"/>
</dbReference>
<dbReference type="InterPro" id="IPR025714">
    <property type="entry name" value="Methyltranfer_dom"/>
</dbReference>
<evidence type="ECO:0000313" key="3">
    <source>
        <dbReference type="Proteomes" id="UP001329430"/>
    </source>
</evidence>
<evidence type="ECO:0000313" key="2">
    <source>
        <dbReference type="EMBL" id="KAK5643448.1"/>
    </source>
</evidence>
<organism evidence="2 3">
    <name type="scientific">Pyrocoelia pectoralis</name>
    <dbReference type="NCBI Taxonomy" id="417401"/>
    <lineage>
        <taxon>Eukaryota</taxon>
        <taxon>Metazoa</taxon>
        <taxon>Ecdysozoa</taxon>
        <taxon>Arthropoda</taxon>
        <taxon>Hexapoda</taxon>
        <taxon>Insecta</taxon>
        <taxon>Pterygota</taxon>
        <taxon>Neoptera</taxon>
        <taxon>Endopterygota</taxon>
        <taxon>Coleoptera</taxon>
        <taxon>Polyphaga</taxon>
        <taxon>Elateriformia</taxon>
        <taxon>Elateroidea</taxon>
        <taxon>Lampyridae</taxon>
        <taxon>Lampyrinae</taxon>
        <taxon>Pyrocoelia</taxon>
    </lineage>
</organism>
<gene>
    <name evidence="2" type="ORF">RI129_007293</name>
</gene>
<dbReference type="PANTHER" id="PTHR43861">
    <property type="entry name" value="TRANS-ACONITATE 2-METHYLTRANSFERASE-RELATED"/>
    <property type="match status" value="1"/>
</dbReference>